<dbReference type="Proteomes" id="UP001652503">
    <property type="component" value="Unassembled WGS sequence"/>
</dbReference>
<name>A0ABT2Z4R0_9RHOB</name>
<dbReference type="InterPro" id="IPR025827">
    <property type="entry name" value="Zn_ribbon_recom_dom"/>
</dbReference>
<organism evidence="4 5">
    <name type="scientific">Albidovulum sediminicola</name>
    <dbReference type="NCBI Taxonomy" id="2984331"/>
    <lineage>
        <taxon>Bacteria</taxon>
        <taxon>Pseudomonadati</taxon>
        <taxon>Pseudomonadota</taxon>
        <taxon>Alphaproteobacteria</taxon>
        <taxon>Rhodobacterales</taxon>
        <taxon>Paracoccaceae</taxon>
        <taxon>Albidovulum</taxon>
    </lineage>
</organism>
<comment type="caution">
    <text evidence="4">The sequence shown here is derived from an EMBL/GenBank/DDBJ whole genome shotgun (WGS) entry which is preliminary data.</text>
</comment>
<dbReference type="EMBL" id="JAOWLA010000015">
    <property type="protein sequence ID" value="MCV2866045.1"/>
    <property type="molecule type" value="Genomic_DNA"/>
</dbReference>
<protein>
    <submittedName>
        <fullName evidence="4">Zinc ribbon domain-containing protein</fullName>
    </submittedName>
</protein>
<accession>A0ABT2Z4R0</accession>
<evidence type="ECO:0000256" key="2">
    <source>
        <dbReference type="SAM" id="MobiDB-lite"/>
    </source>
</evidence>
<evidence type="ECO:0000256" key="1">
    <source>
        <dbReference type="SAM" id="Coils"/>
    </source>
</evidence>
<keyword evidence="1" id="KW-0175">Coiled coil</keyword>
<gene>
    <name evidence="4" type="ORF">OE647_15080</name>
</gene>
<feature type="coiled-coil region" evidence="1">
    <location>
        <begin position="150"/>
        <end position="177"/>
    </location>
</feature>
<dbReference type="Pfam" id="PF13408">
    <property type="entry name" value="Zn_ribbon_recom"/>
    <property type="match status" value="1"/>
</dbReference>
<reference evidence="4 5" key="1">
    <citation type="submission" date="2022-10" db="EMBL/GenBank/DDBJ databases">
        <title>Defluviimonas sp. nov., isolated from ocean surface water.</title>
        <authorList>
            <person name="He W."/>
            <person name="Wang L."/>
            <person name="Zhang D.-F."/>
        </authorList>
    </citation>
    <scope>NUCLEOTIDE SEQUENCE [LARGE SCALE GENOMIC DNA]</scope>
    <source>
        <strain evidence="4 5">WL0075</strain>
    </source>
</reference>
<feature type="region of interest" description="Disordered" evidence="2">
    <location>
        <begin position="247"/>
        <end position="266"/>
    </location>
</feature>
<evidence type="ECO:0000313" key="5">
    <source>
        <dbReference type="Proteomes" id="UP001652503"/>
    </source>
</evidence>
<evidence type="ECO:0000313" key="4">
    <source>
        <dbReference type="EMBL" id="MCV2866045.1"/>
    </source>
</evidence>
<evidence type="ECO:0000259" key="3">
    <source>
        <dbReference type="Pfam" id="PF13408"/>
    </source>
</evidence>
<keyword evidence="5" id="KW-1185">Reference proteome</keyword>
<sequence length="266" mass="28155">MTMVTPALALQAANDNPGGCLAANVALTGLVALLVRAEVRAIARKGAATPKAARAAQRARYLLSGLLTCGCCGAPYIIASRISYGCREAHKQACNNKVPVSRKRIEARVFAGLRKLFMAPEMIARFKAALAKAEAAQANIIAAIAEGAPFAAFKARSAELEAEIADLRDRIRQTEARIAQQALPLEAAATVYARALDQMSELLGDPDLVEEANGYLRMLIRGVTLTPDEAAPHGLAAEIVLNPSDWLPARGGSDPESADDGLRIRC</sequence>
<proteinExistence type="predicted"/>
<dbReference type="RefSeq" id="WP_263722577.1">
    <property type="nucleotide sequence ID" value="NZ_JAOWLA010000015.1"/>
</dbReference>
<feature type="domain" description="Recombinase zinc beta ribbon" evidence="3">
    <location>
        <begin position="62"/>
        <end position="114"/>
    </location>
</feature>